<dbReference type="EMBL" id="CAJNOL010016908">
    <property type="protein sequence ID" value="CAF1676717.1"/>
    <property type="molecule type" value="Genomic_DNA"/>
</dbReference>
<evidence type="ECO:0000313" key="1">
    <source>
        <dbReference type="EMBL" id="CAF1560174.1"/>
    </source>
</evidence>
<organism evidence="2 3">
    <name type="scientific">Rotaria sordida</name>
    <dbReference type="NCBI Taxonomy" id="392033"/>
    <lineage>
        <taxon>Eukaryota</taxon>
        <taxon>Metazoa</taxon>
        <taxon>Spiralia</taxon>
        <taxon>Gnathifera</taxon>
        <taxon>Rotifera</taxon>
        <taxon>Eurotatoria</taxon>
        <taxon>Bdelloidea</taxon>
        <taxon>Philodinida</taxon>
        <taxon>Philodinidae</taxon>
        <taxon>Rotaria</taxon>
    </lineage>
</organism>
<name>A0A816GPR4_9BILA</name>
<evidence type="ECO:0000313" key="2">
    <source>
        <dbReference type="EMBL" id="CAF1676717.1"/>
    </source>
</evidence>
<feature type="non-terminal residue" evidence="2">
    <location>
        <position position="1"/>
    </location>
</feature>
<gene>
    <name evidence="2" type="ORF">JXQ802_LOCUS58492</name>
    <name evidence="1" type="ORF">PYM288_LOCUS41863</name>
</gene>
<dbReference type="AlphaFoldDB" id="A0A816GPR4"/>
<evidence type="ECO:0000313" key="3">
    <source>
        <dbReference type="Proteomes" id="UP000663870"/>
    </source>
</evidence>
<keyword evidence="3" id="KW-1185">Reference proteome</keyword>
<comment type="caution">
    <text evidence="2">The sequence shown here is derived from an EMBL/GenBank/DDBJ whole genome shotgun (WGS) entry which is preliminary data.</text>
</comment>
<reference evidence="2" key="1">
    <citation type="submission" date="2021-02" db="EMBL/GenBank/DDBJ databases">
        <authorList>
            <person name="Nowell W R."/>
        </authorList>
    </citation>
    <scope>NUCLEOTIDE SEQUENCE</scope>
</reference>
<accession>A0A816GPR4</accession>
<dbReference type="EMBL" id="CAJNOH010014996">
    <property type="protein sequence ID" value="CAF1560174.1"/>
    <property type="molecule type" value="Genomic_DNA"/>
</dbReference>
<dbReference type="Proteomes" id="UP000663870">
    <property type="component" value="Unassembled WGS sequence"/>
</dbReference>
<protein>
    <submittedName>
        <fullName evidence="2">Uncharacterized protein</fullName>
    </submittedName>
</protein>
<dbReference type="Proteomes" id="UP000663854">
    <property type="component" value="Unassembled WGS sequence"/>
</dbReference>
<proteinExistence type="predicted"/>
<sequence>GFSSPLIDGVPKPNFSQTENFDQLESWFNKIDEPKFINLYMLKSLVLSDPQFILAAYGSNNKAKAIEILKRFWFSWVQYLELENDNNKLETLLDLKKKILLSPSQLFGALK</sequence>